<dbReference type="InterPro" id="IPR001940">
    <property type="entry name" value="Peptidase_S1C"/>
</dbReference>
<dbReference type="SUPFAM" id="SSF50494">
    <property type="entry name" value="Trypsin-like serine proteases"/>
    <property type="match status" value="1"/>
</dbReference>
<evidence type="ECO:0000259" key="12">
    <source>
        <dbReference type="PROSITE" id="PS50106"/>
    </source>
</evidence>
<reference evidence="13" key="2">
    <citation type="submission" date="2020-09" db="EMBL/GenBank/DDBJ databases">
        <authorList>
            <person name="Sun Q."/>
            <person name="Sedlacek I."/>
        </authorList>
    </citation>
    <scope>NUCLEOTIDE SEQUENCE</scope>
    <source>
        <strain evidence="13">CCM 7086</strain>
    </source>
</reference>
<dbReference type="AlphaFoldDB" id="A0A8J2UJJ0"/>
<feature type="domain" description="PDZ" evidence="12">
    <location>
        <begin position="344"/>
        <end position="420"/>
    </location>
</feature>
<evidence type="ECO:0000313" key="14">
    <source>
        <dbReference type="Proteomes" id="UP000620266"/>
    </source>
</evidence>
<protein>
    <recommendedName>
        <fullName evidence="5">Probable periplasmic serine endoprotease DegP-like</fullName>
        <ecNumber evidence="4">3.4.21.107</ecNumber>
    </recommendedName>
    <alternativeName>
        <fullName evidence="11">Protease Do</fullName>
    </alternativeName>
</protein>
<reference evidence="13" key="1">
    <citation type="journal article" date="2014" name="Int. J. Syst. Evol. Microbiol.">
        <title>Complete genome sequence of Corynebacterium casei LMG S-19264T (=DSM 44701T), isolated from a smear-ripened cheese.</title>
        <authorList>
            <consortium name="US DOE Joint Genome Institute (JGI-PGF)"/>
            <person name="Walter F."/>
            <person name="Albersmeier A."/>
            <person name="Kalinowski J."/>
            <person name="Ruckert C."/>
        </authorList>
    </citation>
    <scope>NUCLEOTIDE SEQUENCE</scope>
    <source>
        <strain evidence="13">CCM 7086</strain>
    </source>
</reference>
<comment type="catalytic activity">
    <reaction evidence="1">
        <text>Acts on substrates that are at least partially unfolded. The cleavage site P1 residue is normally between a pair of hydrophobic residues, such as Val-|-Val.</text>
        <dbReference type="EC" id="3.4.21.107"/>
    </reaction>
</comment>
<dbReference type="InterPro" id="IPR036034">
    <property type="entry name" value="PDZ_sf"/>
</dbReference>
<evidence type="ECO:0000256" key="2">
    <source>
        <dbReference type="ARBA" id="ARBA00004418"/>
    </source>
</evidence>
<dbReference type="Pfam" id="PF13180">
    <property type="entry name" value="PDZ_2"/>
    <property type="match status" value="1"/>
</dbReference>
<evidence type="ECO:0000313" key="13">
    <source>
        <dbReference type="EMBL" id="GGB95475.1"/>
    </source>
</evidence>
<dbReference type="Gene3D" id="2.40.10.120">
    <property type="match status" value="1"/>
</dbReference>
<name>A0A8J2UJJ0_9BURK</name>
<comment type="caution">
    <text evidence="13">The sequence shown here is derived from an EMBL/GenBank/DDBJ whole genome shotgun (WGS) entry which is preliminary data.</text>
</comment>
<dbReference type="SUPFAM" id="SSF50156">
    <property type="entry name" value="PDZ domain-like"/>
    <property type="match status" value="2"/>
</dbReference>
<keyword evidence="6" id="KW-0645">Protease</keyword>
<dbReference type="GO" id="GO:0004252">
    <property type="term" value="F:serine-type endopeptidase activity"/>
    <property type="evidence" value="ECO:0007669"/>
    <property type="project" value="InterPro"/>
</dbReference>
<dbReference type="PANTHER" id="PTHR22939:SF130">
    <property type="entry name" value="PERIPLASMIC SERINE ENDOPROTEASE DEGP-LIKE-RELATED"/>
    <property type="match status" value="1"/>
</dbReference>
<feature type="domain" description="PDZ" evidence="12">
    <location>
        <begin position="220"/>
        <end position="292"/>
    </location>
</feature>
<keyword evidence="7" id="KW-0574">Periplasm</keyword>
<sequence>MAVGVTGCAATQRGVLWSVPDFSAMARTYGPAVVNIGVAREASATRPHGFPPQGGTDDGSLGSGFIVSEDGFILTNAHVVARGSQIIVKLTDRREFRAQLIGTDSVADVALLKIEARGLPTVRIGDPERTEVGDWALAIGSPYGFSNSATAGIVSAKRRILPGAEYMPFLQTDVPVNPGNSGGPLFNLNGEVIGINARIYSNSGGYQGLSFAIPIDVAMDIKRQLQTKGMVTRGRIGISVQEVGQALAQSFQLPRPQGALIGYVEKGGAADRAGIRSGDVIMRIGTRDVVQSADALIHIAGLTPGQPAPFLIWRDRTQQVLQVVPDRFDLPSLPARQARSEMPGPLGLVVRPLLVQEQQVLRIDGGLLVQRVSAAVSRAGVKVGDIVLAVNGHPVAGIPALLEEVGNAEGAVALLVQRGSARLFIPIELPQSDGDVAE</sequence>
<dbReference type="Gene3D" id="2.30.42.10">
    <property type="match status" value="2"/>
</dbReference>
<comment type="similarity">
    <text evidence="3">Belongs to the peptidase S1C family.</text>
</comment>
<dbReference type="EMBL" id="BMCG01000001">
    <property type="protein sequence ID" value="GGB95475.1"/>
    <property type="molecule type" value="Genomic_DNA"/>
</dbReference>
<evidence type="ECO:0000256" key="10">
    <source>
        <dbReference type="ARBA" id="ARBA00023016"/>
    </source>
</evidence>
<evidence type="ECO:0000256" key="1">
    <source>
        <dbReference type="ARBA" id="ARBA00001772"/>
    </source>
</evidence>
<gene>
    <name evidence="13" type="ORF">GCM10007205_00870</name>
</gene>
<dbReference type="InterPro" id="IPR001478">
    <property type="entry name" value="PDZ"/>
</dbReference>
<dbReference type="Proteomes" id="UP000620266">
    <property type="component" value="Unassembled WGS sequence"/>
</dbReference>
<dbReference type="PROSITE" id="PS50106">
    <property type="entry name" value="PDZ"/>
    <property type="match status" value="2"/>
</dbReference>
<dbReference type="InterPro" id="IPR009003">
    <property type="entry name" value="Peptidase_S1_PA"/>
</dbReference>
<dbReference type="SMART" id="SM00228">
    <property type="entry name" value="PDZ"/>
    <property type="match status" value="2"/>
</dbReference>
<evidence type="ECO:0000256" key="6">
    <source>
        <dbReference type="ARBA" id="ARBA00022670"/>
    </source>
</evidence>
<keyword evidence="9" id="KW-0720">Serine protease</keyword>
<dbReference type="GO" id="GO:0006508">
    <property type="term" value="P:proteolysis"/>
    <property type="evidence" value="ECO:0007669"/>
    <property type="project" value="UniProtKB-KW"/>
</dbReference>
<accession>A0A8J2UJJ0</accession>
<evidence type="ECO:0000256" key="11">
    <source>
        <dbReference type="ARBA" id="ARBA00032850"/>
    </source>
</evidence>
<dbReference type="PRINTS" id="PR00834">
    <property type="entry name" value="PROTEASES2C"/>
</dbReference>
<dbReference type="PANTHER" id="PTHR22939">
    <property type="entry name" value="SERINE PROTEASE FAMILY S1C HTRA-RELATED"/>
    <property type="match status" value="1"/>
</dbReference>
<comment type="subcellular location">
    <subcellularLocation>
        <location evidence="2">Periplasm</location>
    </subcellularLocation>
</comment>
<dbReference type="GO" id="GO:0042597">
    <property type="term" value="C:periplasmic space"/>
    <property type="evidence" value="ECO:0007669"/>
    <property type="project" value="UniProtKB-SubCell"/>
</dbReference>
<organism evidence="13 14">
    <name type="scientific">Oxalicibacterium flavum</name>
    <dbReference type="NCBI Taxonomy" id="179467"/>
    <lineage>
        <taxon>Bacteria</taxon>
        <taxon>Pseudomonadati</taxon>
        <taxon>Pseudomonadota</taxon>
        <taxon>Betaproteobacteria</taxon>
        <taxon>Burkholderiales</taxon>
        <taxon>Oxalobacteraceae</taxon>
        <taxon>Oxalicibacterium</taxon>
    </lineage>
</organism>
<keyword evidence="8" id="KW-0378">Hydrolase</keyword>
<evidence type="ECO:0000256" key="7">
    <source>
        <dbReference type="ARBA" id="ARBA00022764"/>
    </source>
</evidence>
<keyword evidence="10" id="KW-0346">Stress response</keyword>
<dbReference type="EC" id="3.4.21.107" evidence="4"/>
<evidence type="ECO:0000256" key="8">
    <source>
        <dbReference type="ARBA" id="ARBA00022801"/>
    </source>
</evidence>
<evidence type="ECO:0000256" key="3">
    <source>
        <dbReference type="ARBA" id="ARBA00010541"/>
    </source>
</evidence>
<evidence type="ECO:0000256" key="4">
    <source>
        <dbReference type="ARBA" id="ARBA00013035"/>
    </source>
</evidence>
<evidence type="ECO:0000256" key="9">
    <source>
        <dbReference type="ARBA" id="ARBA00022825"/>
    </source>
</evidence>
<keyword evidence="14" id="KW-1185">Reference proteome</keyword>
<dbReference type="Pfam" id="PF13365">
    <property type="entry name" value="Trypsin_2"/>
    <property type="match status" value="1"/>
</dbReference>
<evidence type="ECO:0000256" key="5">
    <source>
        <dbReference type="ARBA" id="ARBA00013958"/>
    </source>
</evidence>
<proteinExistence type="inferred from homology"/>